<protein>
    <submittedName>
        <fullName evidence="1">Uncharacterized protein</fullName>
    </submittedName>
</protein>
<accession>A0A1G5SE09</accession>
<gene>
    <name evidence="1" type="ORF">NSMM_380045</name>
</gene>
<organism evidence="1 2">
    <name type="scientific">Nitrosomonas mobilis</name>
    <dbReference type="NCBI Taxonomy" id="51642"/>
    <lineage>
        <taxon>Bacteria</taxon>
        <taxon>Pseudomonadati</taxon>
        <taxon>Pseudomonadota</taxon>
        <taxon>Betaproteobacteria</taxon>
        <taxon>Nitrosomonadales</taxon>
        <taxon>Nitrosomonadaceae</taxon>
        <taxon>Nitrosomonas</taxon>
    </lineage>
</organism>
<proteinExistence type="predicted"/>
<keyword evidence="2" id="KW-1185">Reference proteome</keyword>
<dbReference type="OrthoDB" id="9181944at2"/>
<reference evidence="1 2" key="1">
    <citation type="submission" date="2016-10" db="EMBL/GenBank/DDBJ databases">
        <authorList>
            <person name="de Groot N.N."/>
        </authorList>
    </citation>
    <scope>NUCLEOTIDE SEQUENCE [LARGE SCALE GENOMIC DNA]</scope>
    <source>
        <strain evidence="1">1</strain>
    </source>
</reference>
<evidence type="ECO:0000313" key="1">
    <source>
        <dbReference type="EMBL" id="SCZ85423.1"/>
    </source>
</evidence>
<dbReference type="AlphaFoldDB" id="A0A1G5SE09"/>
<dbReference type="EMBL" id="FMWO01000045">
    <property type="protein sequence ID" value="SCZ85423.1"/>
    <property type="molecule type" value="Genomic_DNA"/>
</dbReference>
<dbReference type="Proteomes" id="UP000198729">
    <property type="component" value="Unassembled WGS sequence"/>
</dbReference>
<sequence>MPHIAMGEQEMSMLRTEIEILMRERQYLLKTVGATASFVSSLNFGNLPGHIRETASQLSSCLNALPEETLRDALKSQGKIIHL</sequence>
<dbReference type="RefSeq" id="WP_090285681.1">
    <property type="nucleotide sequence ID" value="NZ_FMWO01000045.1"/>
</dbReference>
<evidence type="ECO:0000313" key="2">
    <source>
        <dbReference type="Proteomes" id="UP000198729"/>
    </source>
</evidence>
<name>A0A1G5SE09_9PROT</name>